<sequence>LLRPDTRYYVKLDNPATFEQAVAKAQMVEQLLAEATPSHQALATNPSYRGKSGSTCETKLQRQNYRGRRNPFNRGQVNFSQQSRGRLPTRLVRAEPTTGCFNCEGDDHFSRQCPSPRVTRRTAGKSSLRSSSSNRNYSRILPRDGIPPSRYDRDRELSQALSIGIESFRRLSQIRALSISLQENQSALERSDARVKELVKRNEELANFTFEQSSYISMPQVELLFAVSMLLYFASSGALLTTAWLCPRDPAEALARIPTLCNCSWIIPPVEETKKALSVHIYRPNTRHYDTAAHLYKVVTQSVTLLSLESCKLMIQHHKCECGSMTWSNDFWATSNSIII</sequence>
<accession>A0A0N4W2E0</accession>
<reference evidence="3" key="1">
    <citation type="submission" date="2017-02" db="UniProtKB">
        <authorList>
            <consortium name="WormBaseParasite"/>
        </authorList>
    </citation>
    <scope>IDENTIFICATION</scope>
</reference>
<name>A0A0N4W2E0_HAEPC</name>
<evidence type="ECO:0000256" key="1">
    <source>
        <dbReference type="SAM" id="MobiDB-lite"/>
    </source>
</evidence>
<evidence type="ECO:0000313" key="3">
    <source>
        <dbReference type="WBParaSite" id="HPLM_0000388501-mRNA-1"/>
    </source>
</evidence>
<protein>
    <submittedName>
        <fullName evidence="3">CCHC-type domain-containing protein</fullName>
    </submittedName>
</protein>
<feature type="domain" description="CCHC-type" evidence="2">
    <location>
        <begin position="99"/>
        <end position="115"/>
    </location>
</feature>
<proteinExistence type="predicted"/>
<feature type="region of interest" description="Disordered" evidence="1">
    <location>
        <begin position="111"/>
        <end position="152"/>
    </location>
</feature>
<dbReference type="GO" id="GO:0003676">
    <property type="term" value="F:nucleic acid binding"/>
    <property type="evidence" value="ECO:0007669"/>
    <property type="project" value="InterPro"/>
</dbReference>
<feature type="compositionally biased region" description="Low complexity" evidence="1">
    <location>
        <begin position="126"/>
        <end position="139"/>
    </location>
</feature>
<dbReference type="WBParaSite" id="HPLM_0000388501-mRNA-1">
    <property type="protein sequence ID" value="HPLM_0000388501-mRNA-1"/>
    <property type="gene ID" value="HPLM_0000388501"/>
</dbReference>
<organism evidence="3">
    <name type="scientific">Haemonchus placei</name>
    <name type="common">Barber's pole worm</name>
    <dbReference type="NCBI Taxonomy" id="6290"/>
    <lineage>
        <taxon>Eukaryota</taxon>
        <taxon>Metazoa</taxon>
        <taxon>Ecdysozoa</taxon>
        <taxon>Nematoda</taxon>
        <taxon>Chromadorea</taxon>
        <taxon>Rhabditida</taxon>
        <taxon>Rhabditina</taxon>
        <taxon>Rhabditomorpha</taxon>
        <taxon>Strongyloidea</taxon>
        <taxon>Trichostrongylidae</taxon>
        <taxon>Haemonchus</taxon>
    </lineage>
</organism>
<dbReference type="AlphaFoldDB" id="A0A0N4W2E0"/>
<dbReference type="Gene3D" id="4.10.60.10">
    <property type="entry name" value="Zinc finger, CCHC-type"/>
    <property type="match status" value="1"/>
</dbReference>
<evidence type="ECO:0000259" key="2">
    <source>
        <dbReference type="SMART" id="SM00343"/>
    </source>
</evidence>
<dbReference type="GO" id="GO:0008270">
    <property type="term" value="F:zinc ion binding"/>
    <property type="evidence" value="ECO:0007669"/>
    <property type="project" value="InterPro"/>
</dbReference>
<dbReference type="SMART" id="SM00343">
    <property type="entry name" value="ZnF_C2HC"/>
    <property type="match status" value="1"/>
</dbReference>
<dbReference type="InterPro" id="IPR001878">
    <property type="entry name" value="Znf_CCHC"/>
</dbReference>